<comment type="caution">
    <text evidence="1">The sequence shown here is derived from an EMBL/GenBank/DDBJ whole genome shotgun (WGS) entry which is preliminary data.</text>
</comment>
<evidence type="ECO:0000313" key="1">
    <source>
        <dbReference type="EMBL" id="KAA5542096.1"/>
    </source>
</evidence>
<gene>
    <name evidence="1" type="ORF">FYK55_14905</name>
</gene>
<sequence length="165" mass="18616">MKKTPNRGMKMIGWIALILTALILASVAWRIDDWGRDFVQNTAELEPDAQRPELRPVELNRSLDQASRDVQAWAEQQANWQWISTDSSPTRSETTVKLTRTTPVFKFVDDITVTLRPIDGEEKVQLRARSQSRVGKGDLGQNPRNLIELVRGLSDRGASDGHPRG</sequence>
<dbReference type="AlphaFoldDB" id="A0A5M6D5S2"/>
<name>A0A5M6D5S2_9BACT</name>
<organism evidence="1 2">
    <name type="scientific">Roseiconus nitratireducens</name>
    <dbReference type="NCBI Taxonomy" id="2605748"/>
    <lineage>
        <taxon>Bacteria</taxon>
        <taxon>Pseudomonadati</taxon>
        <taxon>Planctomycetota</taxon>
        <taxon>Planctomycetia</taxon>
        <taxon>Pirellulales</taxon>
        <taxon>Pirellulaceae</taxon>
        <taxon>Roseiconus</taxon>
    </lineage>
</organism>
<dbReference type="EMBL" id="VWOX01000008">
    <property type="protein sequence ID" value="KAA5542096.1"/>
    <property type="molecule type" value="Genomic_DNA"/>
</dbReference>
<dbReference type="Proteomes" id="UP000324479">
    <property type="component" value="Unassembled WGS sequence"/>
</dbReference>
<protein>
    <submittedName>
        <fullName evidence="1">DUF1499 domain-containing protein</fullName>
    </submittedName>
</protein>
<proteinExistence type="predicted"/>
<dbReference type="RefSeq" id="WP_150077243.1">
    <property type="nucleotide sequence ID" value="NZ_VWOX01000008.1"/>
</dbReference>
<dbReference type="Pfam" id="PF07386">
    <property type="entry name" value="DUF1499"/>
    <property type="match status" value="1"/>
</dbReference>
<accession>A0A5M6D5S2</accession>
<keyword evidence="2" id="KW-1185">Reference proteome</keyword>
<reference evidence="1 2" key="1">
    <citation type="submission" date="2019-08" db="EMBL/GenBank/DDBJ databases">
        <authorList>
            <person name="Dhanesh K."/>
            <person name="Kumar G."/>
            <person name="Sasikala C."/>
            <person name="Venkata Ramana C."/>
        </authorList>
    </citation>
    <scope>NUCLEOTIDE SEQUENCE [LARGE SCALE GENOMIC DNA]</scope>
    <source>
        <strain evidence="1 2">JC645</strain>
    </source>
</reference>
<dbReference type="InterPro" id="IPR010865">
    <property type="entry name" value="DUF1499"/>
</dbReference>
<evidence type="ECO:0000313" key="2">
    <source>
        <dbReference type="Proteomes" id="UP000324479"/>
    </source>
</evidence>